<dbReference type="AlphaFoldDB" id="A0A451D0J1"/>
<dbReference type="InterPro" id="IPR005653">
    <property type="entry name" value="OstA-like_N"/>
</dbReference>
<accession>A0A451D0J1</accession>
<dbReference type="InterPro" id="IPR020889">
    <property type="entry name" value="LipoPS_assembly_LptD"/>
</dbReference>
<dbReference type="EMBL" id="LR217698">
    <property type="protein sequence ID" value="VFP78956.1"/>
    <property type="molecule type" value="Genomic_DNA"/>
</dbReference>
<dbReference type="OrthoDB" id="9760225at2"/>
<gene>
    <name evidence="4 7" type="primary">lptD</name>
    <name evidence="7" type="ORF">ERCICURT3053_608</name>
</gene>
<proteinExistence type="inferred from homology"/>
<evidence type="ECO:0000259" key="6">
    <source>
        <dbReference type="Pfam" id="PF04453"/>
    </source>
</evidence>
<keyword evidence="2 4" id="KW-0472">Membrane</keyword>
<dbReference type="NCBIfam" id="NF002997">
    <property type="entry name" value="PRK03761.1"/>
    <property type="match status" value="1"/>
</dbReference>
<dbReference type="Pfam" id="PF03968">
    <property type="entry name" value="LptD_N"/>
    <property type="match status" value="1"/>
</dbReference>
<dbReference type="Proteomes" id="UP000294364">
    <property type="component" value="Chromosome"/>
</dbReference>
<keyword evidence="1 4" id="KW-0732">Signal</keyword>
<comment type="caution">
    <text evidence="4">Lacks conserved residue(s) required for the propagation of feature annotation.</text>
</comment>
<evidence type="ECO:0000313" key="7">
    <source>
        <dbReference type="EMBL" id="VFP78956.1"/>
    </source>
</evidence>
<feature type="domain" description="LptD C-terminal" evidence="6">
    <location>
        <begin position="310"/>
        <end position="696"/>
    </location>
</feature>
<protein>
    <recommendedName>
        <fullName evidence="4">LPS-assembly protein LptD</fullName>
    </recommendedName>
</protein>
<comment type="subcellular location">
    <subcellularLocation>
        <location evidence="4">Cell outer membrane</location>
    </subcellularLocation>
</comment>
<name>A0A451D0J1_9GAMM</name>
<dbReference type="PANTHER" id="PTHR30189:SF1">
    <property type="entry name" value="LPS-ASSEMBLY PROTEIN LPTD"/>
    <property type="match status" value="1"/>
</dbReference>
<dbReference type="InterPro" id="IPR007543">
    <property type="entry name" value="LptD_C"/>
</dbReference>
<comment type="similarity">
    <text evidence="4">Belongs to the LptD family.</text>
</comment>
<feature type="domain" description="Organic solvent tolerance-like N-terminal" evidence="5">
    <location>
        <begin position="54"/>
        <end position="193"/>
    </location>
</feature>
<evidence type="ECO:0000256" key="3">
    <source>
        <dbReference type="ARBA" id="ARBA00023237"/>
    </source>
</evidence>
<evidence type="ECO:0000256" key="1">
    <source>
        <dbReference type="ARBA" id="ARBA00022729"/>
    </source>
</evidence>
<sequence length="782" mass="91433" precursor="true">MIIRLSTLVVVLVNFVLFSHSALAGESTLQCISASPSNEGRFIQEQCLNQLSVTITSDMATIIYSNNAIFNGHVNVYHGNRHLKSDYVYLNRKFFRGATTFIDTIDLLGDVQYNDDHIALSGPQASINLHNKDVNMWNSTYTIIGRQERGFARKIELRKHNRYTILKNGTFTSCPLGKRGWIVEGSKIIHDRDLELSEIWNARFKIGSIPVFYSPYLQIPTGNKARSGFLVPKGSYNKFGGLQFLFPYYWNIGPQADATVITRYISRRGIQWQNEFRYLIIGSGLLEFDYLKDDRMYTYGHHRHDLPSPRWLFHWHHSNVFTDSWHFQSEYTKVSDSDYFRDLDSEYGSTTNGYLAQKFDWSYVGSNWDITLSRKYFQILSTKHYHDFYSAEPQVEFNYDSHNIGLFDSHLYSQVVRFTNRNPHMPEAMRLHIEPMINWPYITEWNRLNTTVKVLATHYLQKNIQYYNLQNKNINKLKNSVNRIIPQFSIDEQMRFDHNMILLPGYTQSLEPRIQYLYIPYHDQRSIHSYDSTLLLRNYYSLFQERKYSGLDRIESTNQLTTGLTMRIFDGHLYECFNISIGQVYSLVSEFPRVNHESNRHSGMVALVASGKVRMQDHFILSGGVYYDTYLDRISQGDCILEWRSDVNHMIQMSYRYISENYITQVLLESDIDQSRYKQDISQIGITASWSIVDQWSIVGSCYYNTKTRLIVDQLVGMQYSSCCYAIKLGYAHNIKDWVQGTSKYDNKLIFNIELRGLSTNDCRLDTTQMLHQGILPYQSAI</sequence>
<reference evidence="7 8" key="1">
    <citation type="submission" date="2019-02" db="EMBL/GenBank/DDBJ databases">
        <authorList>
            <person name="Manzano-Marin A."/>
            <person name="Manzano-Marin A."/>
        </authorList>
    </citation>
    <scope>NUCLEOTIDE SEQUENCE [LARGE SCALE GENOMIC DNA]</scope>
    <source>
        <strain evidence="7 8">ErCicurtihirsuta</strain>
    </source>
</reference>
<evidence type="ECO:0000256" key="4">
    <source>
        <dbReference type="HAMAP-Rule" id="MF_01411"/>
    </source>
</evidence>
<comment type="subunit">
    <text evidence="4">Component of the lipopolysaccharide transport and assembly complex. Interacts with LptE and LptA.</text>
</comment>
<feature type="chain" id="PRO_5019594057" description="LPS-assembly protein LptD" evidence="4">
    <location>
        <begin position="25"/>
        <end position="782"/>
    </location>
</feature>
<evidence type="ECO:0000256" key="2">
    <source>
        <dbReference type="ARBA" id="ARBA00023136"/>
    </source>
</evidence>
<feature type="signal peptide" evidence="4">
    <location>
        <begin position="1"/>
        <end position="24"/>
    </location>
</feature>
<comment type="function">
    <text evidence="4">Together with LptE, is involved in the assembly of lipopolysaccharide (LPS) at the surface of the outer membrane.</text>
</comment>
<keyword evidence="3 4" id="KW-0998">Cell outer membrane</keyword>
<evidence type="ECO:0000259" key="5">
    <source>
        <dbReference type="Pfam" id="PF03968"/>
    </source>
</evidence>
<dbReference type="GO" id="GO:0009279">
    <property type="term" value="C:cell outer membrane"/>
    <property type="evidence" value="ECO:0007669"/>
    <property type="project" value="UniProtKB-SubCell"/>
</dbReference>
<dbReference type="GO" id="GO:0015920">
    <property type="term" value="P:lipopolysaccharide transport"/>
    <property type="evidence" value="ECO:0007669"/>
    <property type="project" value="InterPro"/>
</dbReference>
<dbReference type="InterPro" id="IPR050218">
    <property type="entry name" value="LptD"/>
</dbReference>
<dbReference type="Pfam" id="PF04453">
    <property type="entry name" value="LptD"/>
    <property type="match status" value="1"/>
</dbReference>
<dbReference type="GO" id="GO:0043165">
    <property type="term" value="P:Gram-negative-bacterium-type cell outer membrane assembly"/>
    <property type="evidence" value="ECO:0007669"/>
    <property type="project" value="UniProtKB-UniRule"/>
</dbReference>
<organism evidence="7 8">
    <name type="scientific">Candidatus Erwinia haradaeae</name>
    <dbReference type="NCBI Taxonomy" id="1922217"/>
    <lineage>
        <taxon>Bacteria</taxon>
        <taxon>Pseudomonadati</taxon>
        <taxon>Pseudomonadota</taxon>
        <taxon>Gammaproteobacteria</taxon>
        <taxon>Enterobacterales</taxon>
        <taxon>Erwiniaceae</taxon>
        <taxon>Erwinia</taxon>
    </lineage>
</organism>
<evidence type="ECO:0000313" key="8">
    <source>
        <dbReference type="Proteomes" id="UP000294364"/>
    </source>
</evidence>
<dbReference type="HAMAP" id="MF_01411">
    <property type="entry name" value="LPS_assembly_LptD"/>
    <property type="match status" value="1"/>
</dbReference>
<dbReference type="PANTHER" id="PTHR30189">
    <property type="entry name" value="LPS-ASSEMBLY PROTEIN"/>
    <property type="match status" value="1"/>
</dbReference>
<dbReference type="GO" id="GO:1990351">
    <property type="term" value="C:transporter complex"/>
    <property type="evidence" value="ECO:0007669"/>
    <property type="project" value="TreeGrafter"/>
</dbReference>